<comment type="caution">
    <text evidence="3">The sequence shown here is derived from an EMBL/GenBank/DDBJ whole genome shotgun (WGS) entry which is preliminary data.</text>
</comment>
<feature type="domain" description="BTB" evidence="1">
    <location>
        <begin position="19"/>
        <end position="97"/>
    </location>
</feature>
<evidence type="ECO:0000259" key="2">
    <source>
        <dbReference type="PROSITE" id="PS50144"/>
    </source>
</evidence>
<protein>
    <recommendedName>
        <fullName evidence="5">BTB domain-containing protein</fullName>
    </recommendedName>
</protein>
<dbReference type="Pfam" id="PF00651">
    <property type="entry name" value="BTB"/>
    <property type="match status" value="1"/>
</dbReference>
<proteinExistence type="predicted"/>
<evidence type="ECO:0000313" key="4">
    <source>
        <dbReference type="Proteomes" id="UP001620626"/>
    </source>
</evidence>
<feature type="domain" description="MATH" evidence="2">
    <location>
        <begin position="334"/>
        <end position="466"/>
    </location>
</feature>
<keyword evidence="4" id="KW-1185">Reference proteome</keyword>
<organism evidence="3 4">
    <name type="scientific">Heterodera trifolii</name>
    <dbReference type="NCBI Taxonomy" id="157864"/>
    <lineage>
        <taxon>Eukaryota</taxon>
        <taxon>Metazoa</taxon>
        <taxon>Ecdysozoa</taxon>
        <taxon>Nematoda</taxon>
        <taxon>Chromadorea</taxon>
        <taxon>Rhabditida</taxon>
        <taxon>Tylenchina</taxon>
        <taxon>Tylenchomorpha</taxon>
        <taxon>Tylenchoidea</taxon>
        <taxon>Heteroderidae</taxon>
        <taxon>Heteroderinae</taxon>
        <taxon>Heterodera</taxon>
    </lineage>
</organism>
<dbReference type="EMBL" id="JBICBT010000185">
    <property type="protein sequence ID" value="KAL3121498.1"/>
    <property type="molecule type" value="Genomic_DNA"/>
</dbReference>
<sequence length="475" mass="54502">MSKSAAKWTKLMLSTGDYADVHFLVGEGYEKELLPAHKLILKNASDVFAAMFRFDAKKERAENVYANFPVVEIPDVEASAFKVMLSFIYTDDLSELNGDNAMAVLYAAENRRAVLGPALFIIRFPLIPDEEFSKNIVPSGVLTAEEVIGVQQHKFQLNFNHFSDPLLLPKFPSEKRIWKEGTLLMEIEKVSEFARESIWSERKSETVYIGGLPWKIWAQIEENYGSTDNNEKCLNIFLLCDAREEDKNWNCKCSATLRIISQNNGAVNYIRTFCDHILNIKSNYLELEGFTFAQLMDPNNGFYNREEDKLKLAIDVTVKDEKTEEFDADQSKSNGTISMEIEKVSEFAREIIWSERKSETVRIKGFPWKIWAEIGNNDESTDNEKCLNIFLLCDAPKEDENWNCKCSATLRIVSQKNGVLDEFVDHIFDNKKMFRCVGFISFAELVDPSKGLYDKKEDKVTLAIDLLVKMYILSR</sequence>
<gene>
    <name evidence="3" type="ORF">niasHT_003426</name>
</gene>
<evidence type="ECO:0008006" key="5">
    <source>
        <dbReference type="Google" id="ProtNLM"/>
    </source>
</evidence>
<name>A0ABD2M2F6_9BILA</name>
<dbReference type="InterPro" id="IPR011333">
    <property type="entry name" value="SKP1/BTB/POZ_sf"/>
</dbReference>
<dbReference type="InterPro" id="IPR008974">
    <property type="entry name" value="TRAF-like"/>
</dbReference>
<dbReference type="Proteomes" id="UP001620626">
    <property type="component" value="Unassembled WGS sequence"/>
</dbReference>
<dbReference type="SUPFAM" id="SSF54695">
    <property type="entry name" value="POZ domain"/>
    <property type="match status" value="1"/>
</dbReference>
<dbReference type="PROSITE" id="PS50097">
    <property type="entry name" value="BTB"/>
    <property type="match status" value="1"/>
</dbReference>
<feature type="domain" description="MATH" evidence="2">
    <location>
        <begin position="180"/>
        <end position="314"/>
    </location>
</feature>
<dbReference type="Gene3D" id="3.30.710.10">
    <property type="entry name" value="Potassium Channel Kv1.1, Chain A"/>
    <property type="match status" value="1"/>
</dbReference>
<dbReference type="Gene3D" id="2.60.210.10">
    <property type="entry name" value="Apoptosis, Tumor Necrosis Factor Receptor Associated Protein 2, Chain A"/>
    <property type="match status" value="2"/>
</dbReference>
<reference evidence="3 4" key="1">
    <citation type="submission" date="2024-10" db="EMBL/GenBank/DDBJ databases">
        <authorList>
            <person name="Kim D."/>
        </authorList>
    </citation>
    <scope>NUCLEOTIDE SEQUENCE [LARGE SCALE GENOMIC DNA]</scope>
    <source>
        <strain evidence="3">BH-2024</strain>
    </source>
</reference>
<dbReference type="SUPFAM" id="SSF49599">
    <property type="entry name" value="TRAF domain-like"/>
    <property type="match status" value="2"/>
</dbReference>
<dbReference type="SMART" id="SM00061">
    <property type="entry name" value="MATH"/>
    <property type="match status" value="2"/>
</dbReference>
<dbReference type="AlphaFoldDB" id="A0ABD2M2F6"/>
<dbReference type="PROSITE" id="PS50144">
    <property type="entry name" value="MATH"/>
    <property type="match status" value="2"/>
</dbReference>
<dbReference type="PANTHER" id="PTHR45774:SF3">
    <property type="entry name" value="BTB (POZ) DOMAIN-CONTAINING 2B-RELATED"/>
    <property type="match status" value="1"/>
</dbReference>
<dbReference type="InterPro" id="IPR000210">
    <property type="entry name" value="BTB/POZ_dom"/>
</dbReference>
<dbReference type="SMART" id="SM00225">
    <property type="entry name" value="BTB"/>
    <property type="match status" value="1"/>
</dbReference>
<dbReference type="Pfam" id="PF22486">
    <property type="entry name" value="MATH_2"/>
    <property type="match status" value="2"/>
</dbReference>
<accession>A0ABD2M2F6</accession>
<evidence type="ECO:0000259" key="1">
    <source>
        <dbReference type="PROSITE" id="PS50097"/>
    </source>
</evidence>
<dbReference type="PANTHER" id="PTHR45774">
    <property type="entry name" value="BTB/POZ DOMAIN-CONTAINING"/>
    <property type="match status" value="1"/>
</dbReference>
<dbReference type="InterPro" id="IPR002083">
    <property type="entry name" value="MATH/TRAF_dom"/>
</dbReference>
<evidence type="ECO:0000313" key="3">
    <source>
        <dbReference type="EMBL" id="KAL3121498.1"/>
    </source>
</evidence>